<name>S9WB67_9TRYP</name>
<keyword evidence="2" id="KW-1185">Reference proteome</keyword>
<organism evidence="1 2">
    <name type="scientific">Strigomonas culicis</name>
    <dbReference type="NCBI Taxonomy" id="28005"/>
    <lineage>
        <taxon>Eukaryota</taxon>
        <taxon>Discoba</taxon>
        <taxon>Euglenozoa</taxon>
        <taxon>Kinetoplastea</taxon>
        <taxon>Metakinetoplastina</taxon>
        <taxon>Trypanosomatida</taxon>
        <taxon>Trypanosomatidae</taxon>
        <taxon>Strigomonadinae</taxon>
        <taxon>Strigomonas</taxon>
    </lineage>
</organism>
<proteinExistence type="predicted"/>
<comment type="caution">
    <text evidence="1">The sequence shown here is derived from an EMBL/GenBank/DDBJ whole genome shotgun (WGS) entry which is preliminary data.</text>
</comment>
<dbReference type="AlphaFoldDB" id="S9WB67"/>
<evidence type="ECO:0000313" key="2">
    <source>
        <dbReference type="Proteomes" id="UP000015354"/>
    </source>
</evidence>
<gene>
    <name evidence="1" type="ORF">STCU_02413</name>
</gene>
<sequence length="147" mass="16009">MSARFHFLRQCSCCYHHCGGSATADYSFLVVSTKATLSTGKRAIPHNSSNRRNPICTGDIASNSMRTICGSAKEADSSTPSISVVVKVVVRRPTGVERHSAEERGMSDGSMREAWAALLMWSRAYMERGIGALPKTRRPNMMLLLGG</sequence>
<reference evidence="1 2" key="1">
    <citation type="journal article" date="2013" name="PLoS ONE">
        <title>Predicting the Proteins of Angomonas deanei, Strigomonas culicis and Their Respective Endosymbionts Reveals New Aspects of the Trypanosomatidae Family.</title>
        <authorList>
            <person name="Motta M.C."/>
            <person name="Martins A.C."/>
            <person name="de Souza S.S."/>
            <person name="Catta-Preta C.M."/>
            <person name="Silva R."/>
            <person name="Klein C.C."/>
            <person name="de Almeida L.G."/>
            <person name="de Lima Cunha O."/>
            <person name="Ciapina L.P."/>
            <person name="Brocchi M."/>
            <person name="Colabardini A.C."/>
            <person name="de Araujo Lima B."/>
            <person name="Machado C.R."/>
            <person name="de Almeida Soares C.M."/>
            <person name="Probst C.M."/>
            <person name="de Menezes C.B."/>
            <person name="Thompson C.E."/>
            <person name="Bartholomeu D.C."/>
            <person name="Gradia D.F."/>
            <person name="Pavoni D.P."/>
            <person name="Grisard E.C."/>
            <person name="Fantinatti-Garboggini F."/>
            <person name="Marchini F.K."/>
            <person name="Rodrigues-Luiz G.F."/>
            <person name="Wagner G."/>
            <person name="Goldman G.H."/>
            <person name="Fietto J.L."/>
            <person name="Elias M.C."/>
            <person name="Goldman M.H."/>
            <person name="Sagot M.F."/>
            <person name="Pereira M."/>
            <person name="Stoco P.H."/>
            <person name="de Mendonca-Neto R.P."/>
            <person name="Teixeira S.M."/>
            <person name="Maciel T.E."/>
            <person name="de Oliveira Mendes T.A."/>
            <person name="Urmenyi T.P."/>
            <person name="de Souza W."/>
            <person name="Schenkman S."/>
            <person name="de Vasconcelos A.T."/>
        </authorList>
    </citation>
    <scope>NUCLEOTIDE SEQUENCE [LARGE SCALE GENOMIC DNA]</scope>
</reference>
<dbReference type="EMBL" id="ATMH01002413">
    <property type="protein sequence ID" value="EPY33215.1"/>
    <property type="molecule type" value="Genomic_DNA"/>
</dbReference>
<evidence type="ECO:0000313" key="1">
    <source>
        <dbReference type="EMBL" id="EPY33215.1"/>
    </source>
</evidence>
<protein>
    <submittedName>
        <fullName evidence="1">Uncharacterized protein</fullName>
    </submittedName>
</protein>
<dbReference type="Proteomes" id="UP000015354">
    <property type="component" value="Unassembled WGS sequence"/>
</dbReference>
<accession>S9WB67</accession>